<dbReference type="GO" id="GO:0005524">
    <property type="term" value="F:ATP binding"/>
    <property type="evidence" value="ECO:0007669"/>
    <property type="project" value="UniProtKB-UniRule"/>
</dbReference>
<evidence type="ECO:0000313" key="6">
    <source>
        <dbReference type="EMBL" id="AVZ71524.1"/>
    </source>
</evidence>
<dbReference type="GO" id="GO:0016874">
    <property type="term" value="F:ligase activity"/>
    <property type="evidence" value="ECO:0007669"/>
    <property type="project" value="UniProtKB-KW"/>
</dbReference>
<dbReference type="InterPro" id="IPR052032">
    <property type="entry name" value="ATP-dep_AA_Ligase"/>
</dbReference>
<dbReference type="InterPro" id="IPR040570">
    <property type="entry name" value="LAL_C2"/>
</dbReference>
<dbReference type="GeneID" id="55654476"/>
<dbReference type="Gene3D" id="3.40.50.20">
    <property type="match status" value="1"/>
</dbReference>
<dbReference type="AlphaFoldDB" id="A0A2R4SXG4"/>
<dbReference type="InterPro" id="IPR041472">
    <property type="entry name" value="BL00235/CARNS1_N"/>
</dbReference>
<dbReference type="RefSeq" id="WP_108147215.1">
    <property type="nucleotide sequence ID" value="NZ_CP026304.1"/>
</dbReference>
<evidence type="ECO:0000256" key="2">
    <source>
        <dbReference type="ARBA" id="ARBA00022741"/>
    </source>
</evidence>
<keyword evidence="7" id="KW-1185">Reference proteome</keyword>
<accession>A0A2R4SXG4</accession>
<protein>
    <submittedName>
        <fullName evidence="6">Carboxylate--amine ligase</fullName>
    </submittedName>
</protein>
<dbReference type="Pfam" id="PF18130">
    <property type="entry name" value="ATPgrasp_N"/>
    <property type="match status" value="1"/>
</dbReference>
<proteinExistence type="predicted"/>
<dbReference type="Pfam" id="PF13535">
    <property type="entry name" value="ATP-grasp_4"/>
    <property type="match status" value="1"/>
</dbReference>
<dbReference type="KEGG" id="slk:SLUN_04235"/>
<evidence type="ECO:0000313" key="7">
    <source>
        <dbReference type="Proteomes" id="UP000244201"/>
    </source>
</evidence>
<dbReference type="PANTHER" id="PTHR43585">
    <property type="entry name" value="FUMIPYRROLE BIOSYNTHESIS PROTEIN C"/>
    <property type="match status" value="1"/>
</dbReference>
<organism evidence="6 7">
    <name type="scientific">Streptomyces lunaelactis</name>
    <dbReference type="NCBI Taxonomy" id="1535768"/>
    <lineage>
        <taxon>Bacteria</taxon>
        <taxon>Bacillati</taxon>
        <taxon>Actinomycetota</taxon>
        <taxon>Actinomycetes</taxon>
        <taxon>Kitasatosporales</taxon>
        <taxon>Streptomycetaceae</taxon>
        <taxon>Streptomyces</taxon>
    </lineage>
</organism>
<dbReference type="GO" id="GO:0046872">
    <property type="term" value="F:metal ion binding"/>
    <property type="evidence" value="ECO:0007669"/>
    <property type="project" value="InterPro"/>
</dbReference>
<evidence type="ECO:0000259" key="5">
    <source>
        <dbReference type="PROSITE" id="PS50975"/>
    </source>
</evidence>
<dbReference type="InterPro" id="IPR011761">
    <property type="entry name" value="ATP-grasp"/>
</dbReference>
<keyword evidence="1 6" id="KW-0436">Ligase</keyword>
<dbReference type="OrthoDB" id="24041at2"/>
<evidence type="ECO:0000256" key="1">
    <source>
        <dbReference type="ARBA" id="ARBA00022598"/>
    </source>
</evidence>
<dbReference type="Proteomes" id="UP000244201">
    <property type="component" value="Chromosome"/>
</dbReference>
<dbReference type="SMART" id="SM01209">
    <property type="entry name" value="GARS_A"/>
    <property type="match status" value="1"/>
</dbReference>
<sequence length="430" mass="46233">MGHLLVIESWVGSMSRLLPRAVREGGHEFTFVTRDLHHYLRSTPADGPHPLLAARNILTTDTNDMDVLLPYVEKLHEVLTFDGVVSSCDYYLPAVARTAERLGLPGPTPKAVEGACRKDLTRRLLADAEVPGPRFAVCRDWSRTQSAAREIGYPLVVKPVDLCAGMLVRKVSDEAELDRACRALYDFPVNARGQERAPVVLIEEFLTGPEVSVETVSFDGSTQVVGVTDKSIGGAPAFIETSHMFPAGIEPAQTQAAAETAVRAIEALGLDQVVCHTEVKLTPAGPRVVEVNPRPAGNRITELVRHVTGVDLAAVCVDVALGGQPDLAVRPTGVRSAAVAFLLPDEGSLPTRTDGRLTAIEGEDSVRQEPGVLELTLAEPGRTVRAATSNNEYLGHVMTADTEGGGARETAERLLSRLRPRYEPRTAVPA</sequence>
<keyword evidence="3 4" id="KW-0067">ATP-binding</keyword>
<evidence type="ECO:0000256" key="4">
    <source>
        <dbReference type="PROSITE-ProRule" id="PRU00409"/>
    </source>
</evidence>
<dbReference type="PANTHER" id="PTHR43585:SF2">
    <property type="entry name" value="ATP-GRASP ENZYME FSQD"/>
    <property type="match status" value="1"/>
</dbReference>
<dbReference type="Gene3D" id="3.30.470.20">
    <property type="entry name" value="ATP-grasp fold, B domain"/>
    <property type="match status" value="1"/>
</dbReference>
<name>A0A2R4SXG4_9ACTN</name>
<dbReference type="EMBL" id="CP026304">
    <property type="protein sequence ID" value="AVZ71524.1"/>
    <property type="molecule type" value="Genomic_DNA"/>
</dbReference>
<dbReference type="PROSITE" id="PS50975">
    <property type="entry name" value="ATP_GRASP"/>
    <property type="match status" value="1"/>
</dbReference>
<dbReference type="SUPFAM" id="SSF56059">
    <property type="entry name" value="Glutathione synthetase ATP-binding domain-like"/>
    <property type="match status" value="1"/>
</dbReference>
<evidence type="ECO:0000256" key="3">
    <source>
        <dbReference type="ARBA" id="ARBA00022840"/>
    </source>
</evidence>
<dbReference type="Pfam" id="PF18603">
    <property type="entry name" value="LAL_C2"/>
    <property type="match status" value="1"/>
</dbReference>
<reference evidence="6 7" key="1">
    <citation type="submission" date="2018-01" db="EMBL/GenBank/DDBJ databases">
        <title>Complete genome sequence of Streptomyces lunaelactis MM109T, a Ferroverdin A producer isolated from cave moonmilk deposits.</title>
        <authorList>
            <person name="Naome A."/>
            <person name="Martinet L."/>
            <person name="Maciejewska M."/>
            <person name="Anderssen S."/>
            <person name="Adam D."/>
            <person name="Tenconi E."/>
            <person name="Deflandre B."/>
            <person name="Arguelles-Arias A."/>
            <person name="Calusinska M."/>
            <person name="Copieters W."/>
            <person name="Karim L."/>
            <person name="Hanikenne M."/>
            <person name="Baurain D."/>
            <person name="van Wezel G."/>
            <person name="Smargiasso N."/>
            <person name="de Pauw E."/>
            <person name="Delfosse P."/>
            <person name="Rigali S."/>
        </authorList>
    </citation>
    <scope>NUCLEOTIDE SEQUENCE [LARGE SCALE GENOMIC DNA]</scope>
    <source>
        <strain evidence="6 7">MM109</strain>
    </source>
</reference>
<gene>
    <name evidence="6" type="ORF">SLUN_04235</name>
</gene>
<keyword evidence="2 4" id="KW-0547">Nucleotide-binding</keyword>
<feature type="domain" description="ATP-grasp" evidence="5">
    <location>
        <begin position="122"/>
        <end position="321"/>
    </location>
</feature>